<evidence type="ECO:0000313" key="6">
    <source>
        <dbReference type="Proteomes" id="UP000229385"/>
    </source>
</evidence>
<evidence type="ECO:0000256" key="3">
    <source>
        <dbReference type="ARBA" id="ARBA00022679"/>
    </source>
</evidence>
<feature type="domain" description="Methyltransferase type 11" evidence="4">
    <location>
        <begin position="73"/>
        <end position="171"/>
    </location>
</feature>
<dbReference type="EMBL" id="PFWU01000044">
    <property type="protein sequence ID" value="PJA45306.1"/>
    <property type="molecule type" value="Genomic_DNA"/>
</dbReference>
<comment type="similarity">
    <text evidence="1">Belongs to the methyltransferase superfamily.</text>
</comment>
<evidence type="ECO:0000256" key="1">
    <source>
        <dbReference type="ARBA" id="ARBA00008361"/>
    </source>
</evidence>
<evidence type="ECO:0000313" key="5">
    <source>
        <dbReference type="EMBL" id="PJA45306.1"/>
    </source>
</evidence>
<dbReference type="GO" id="GO:0032259">
    <property type="term" value="P:methylation"/>
    <property type="evidence" value="ECO:0007669"/>
    <property type="project" value="UniProtKB-KW"/>
</dbReference>
<protein>
    <recommendedName>
        <fullName evidence="4">Methyltransferase type 11 domain-containing protein</fullName>
    </recommendedName>
</protein>
<keyword evidence="3" id="KW-0808">Transferase</keyword>
<organism evidence="5 6">
    <name type="scientific">Candidatus Uhrbacteria bacterium CG_4_9_14_3_um_filter_50_9</name>
    <dbReference type="NCBI Taxonomy" id="1975035"/>
    <lineage>
        <taxon>Bacteria</taxon>
        <taxon>Candidatus Uhriibacteriota</taxon>
    </lineage>
</organism>
<keyword evidence="2" id="KW-0489">Methyltransferase</keyword>
<accession>A0A2M7XC70</accession>
<dbReference type="PANTHER" id="PTHR44942">
    <property type="entry name" value="METHYLTRANSF_11 DOMAIN-CONTAINING PROTEIN"/>
    <property type="match status" value="1"/>
</dbReference>
<gene>
    <name evidence="5" type="ORF">CO174_03935</name>
</gene>
<comment type="caution">
    <text evidence="5">The sequence shown here is derived from an EMBL/GenBank/DDBJ whole genome shotgun (WGS) entry which is preliminary data.</text>
</comment>
<evidence type="ECO:0000259" key="4">
    <source>
        <dbReference type="Pfam" id="PF08241"/>
    </source>
</evidence>
<dbReference type="Proteomes" id="UP000229385">
    <property type="component" value="Unassembled WGS sequence"/>
</dbReference>
<name>A0A2M7XC70_9BACT</name>
<dbReference type="Gene3D" id="3.40.50.150">
    <property type="entry name" value="Vaccinia Virus protein VP39"/>
    <property type="match status" value="1"/>
</dbReference>
<dbReference type="Pfam" id="PF08241">
    <property type="entry name" value="Methyltransf_11"/>
    <property type="match status" value="1"/>
</dbReference>
<reference evidence="6" key="1">
    <citation type="submission" date="2017-09" db="EMBL/GenBank/DDBJ databases">
        <title>Depth-based differentiation of microbial function through sediment-hosted aquifers and enrichment of novel symbionts in the deep terrestrial subsurface.</title>
        <authorList>
            <person name="Probst A.J."/>
            <person name="Ladd B."/>
            <person name="Jarett J.K."/>
            <person name="Geller-Mcgrath D.E."/>
            <person name="Sieber C.M.K."/>
            <person name="Emerson J.B."/>
            <person name="Anantharaman K."/>
            <person name="Thomas B.C."/>
            <person name="Malmstrom R."/>
            <person name="Stieglmeier M."/>
            <person name="Klingl A."/>
            <person name="Woyke T."/>
            <person name="Ryan C.M."/>
            <person name="Banfield J.F."/>
        </authorList>
    </citation>
    <scope>NUCLEOTIDE SEQUENCE [LARGE SCALE GENOMIC DNA]</scope>
</reference>
<dbReference type="GO" id="GO:0008757">
    <property type="term" value="F:S-adenosylmethionine-dependent methyltransferase activity"/>
    <property type="evidence" value="ECO:0007669"/>
    <property type="project" value="InterPro"/>
</dbReference>
<dbReference type="PANTHER" id="PTHR44942:SF4">
    <property type="entry name" value="METHYLTRANSFERASE TYPE 11 DOMAIN-CONTAINING PROTEIN"/>
    <property type="match status" value="1"/>
</dbReference>
<dbReference type="InterPro" id="IPR013216">
    <property type="entry name" value="Methyltransf_11"/>
</dbReference>
<dbReference type="InterPro" id="IPR051052">
    <property type="entry name" value="Diverse_substrate_MTase"/>
</dbReference>
<dbReference type="AlphaFoldDB" id="A0A2M7XC70"/>
<dbReference type="CDD" id="cd02440">
    <property type="entry name" value="AdoMet_MTases"/>
    <property type="match status" value="1"/>
</dbReference>
<sequence length="258" mass="29088">MGIGDQKIHNHKEGFEKEIANIATQDPATFFNWFNESGGDLDANFLKGQCEFSLSILLPIFKVLKHPKTKTALEIGYGGGRLLAAASDIFKEVIGIDVHANGSIVKAELEKRNKLNVSLIQNDGKHIPVGDASVDLVYSFIVLQHVEKIEIFDSYITEAYRVLREGGYAVICFARLSRYSVNKKSRLLYLLDRYLEKLHRKPYKEILARVNCVNLTISMKYAKEQVTQAGFTILSEEVSRKLPGLQKYGGQYCLVLQK</sequence>
<proteinExistence type="inferred from homology"/>
<evidence type="ECO:0000256" key="2">
    <source>
        <dbReference type="ARBA" id="ARBA00022603"/>
    </source>
</evidence>
<dbReference type="SUPFAM" id="SSF53335">
    <property type="entry name" value="S-adenosyl-L-methionine-dependent methyltransferases"/>
    <property type="match status" value="1"/>
</dbReference>
<dbReference type="InterPro" id="IPR029063">
    <property type="entry name" value="SAM-dependent_MTases_sf"/>
</dbReference>